<dbReference type="Gene3D" id="3.40.50.2000">
    <property type="entry name" value="Glycogen Phosphorylase B"/>
    <property type="match status" value="2"/>
</dbReference>
<proteinExistence type="predicted"/>
<dbReference type="EMBL" id="BSDX01000001">
    <property type="protein sequence ID" value="GLI54206.1"/>
    <property type="molecule type" value="Genomic_DNA"/>
</dbReference>
<dbReference type="AlphaFoldDB" id="A0A9W6GHY2"/>
<dbReference type="SUPFAM" id="SSF53756">
    <property type="entry name" value="UDP-Glycosyltransferase/glycogen phosphorylase"/>
    <property type="match status" value="1"/>
</dbReference>
<evidence type="ECO:0000259" key="1">
    <source>
        <dbReference type="Pfam" id="PF00534"/>
    </source>
</evidence>
<evidence type="ECO:0000313" key="2">
    <source>
        <dbReference type="EMBL" id="GLI54206.1"/>
    </source>
</evidence>
<sequence length="379" mass="43705">MAKIGLLIDSLIGGGAERIVLNFYSIFTKLNHEVHIILIKDEIHHSIDHLSKQNLHILSKDGIISKNKFINKLKLANLLKNKVKQIESDGNLFDFFISNSEDMDRISRISRIPNVYIRYRNCMSEYIKNKIGNKGVIKSHIRKFKFTFKFRRIYGNRDIITVSKALADDIVYNVGVKPESIITIYNPFNFNKIREMANEQIQLPKEPYIIYVAKFENRKRHDILIDAYYKSKIPHKLVLLGNCYTKSDEETFQKLKAQIKRLNLDKKVIIPGLPKNPYPWIKKASLFVMSSDNEVLPTVIIESLIIGTTVVSTNCPTGPREILVNELSDFLVPVGNADALAEKIKKALDSYPHIRDEIIQKFDENFVANQYLSHCLKRS</sequence>
<dbReference type="Proteomes" id="UP001144297">
    <property type="component" value="Unassembled WGS sequence"/>
</dbReference>
<dbReference type="PANTHER" id="PTHR12526">
    <property type="entry name" value="GLYCOSYLTRANSFERASE"/>
    <property type="match status" value="1"/>
</dbReference>
<comment type="caution">
    <text evidence="2">The sequence shown here is derived from an EMBL/GenBank/DDBJ whole genome shotgun (WGS) entry which is preliminary data.</text>
</comment>
<accession>A0A9W6GHY2</accession>
<gene>
    <name evidence="2" type="primary">wabH</name>
    <name evidence="2" type="ORF">TISLANDTSLP1_18990</name>
</gene>
<dbReference type="InterPro" id="IPR001296">
    <property type="entry name" value="Glyco_trans_1"/>
</dbReference>
<dbReference type="PANTHER" id="PTHR12526:SF638">
    <property type="entry name" value="SPORE COAT PROTEIN SA"/>
    <property type="match status" value="1"/>
</dbReference>
<dbReference type="CDD" id="cd03811">
    <property type="entry name" value="GT4_GT28_WabH-like"/>
    <property type="match status" value="1"/>
</dbReference>
<dbReference type="GO" id="GO:0016757">
    <property type="term" value="F:glycosyltransferase activity"/>
    <property type="evidence" value="ECO:0007669"/>
    <property type="project" value="InterPro"/>
</dbReference>
<name>A0A9W6GHY2_9BACT</name>
<reference evidence="2" key="1">
    <citation type="submission" date="2022-12" db="EMBL/GenBank/DDBJ databases">
        <title>Reference genome sequencing for broad-spectrum identification of bacterial and archaeal isolates by mass spectrometry.</title>
        <authorList>
            <person name="Sekiguchi Y."/>
            <person name="Tourlousse D.M."/>
        </authorList>
    </citation>
    <scope>NUCLEOTIDE SEQUENCE</scope>
    <source>
        <strain evidence="2">TSL-P1</strain>
    </source>
</reference>
<dbReference type="Pfam" id="PF00534">
    <property type="entry name" value="Glycos_transf_1"/>
    <property type="match status" value="1"/>
</dbReference>
<evidence type="ECO:0000313" key="3">
    <source>
        <dbReference type="Proteomes" id="UP001144297"/>
    </source>
</evidence>
<keyword evidence="3" id="KW-1185">Reference proteome</keyword>
<protein>
    <submittedName>
        <fullName evidence="2">Glycosyl transferase</fullName>
    </submittedName>
</protein>
<keyword evidence="2" id="KW-0808">Transferase</keyword>
<organism evidence="2 3">
    <name type="scientific">Thermodesulfovibrio yellowstonii</name>
    <dbReference type="NCBI Taxonomy" id="28262"/>
    <lineage>
        <taxon>Bacteria</taxon>
        <taxon>Pseudomonadati</taxon>
        <taxon>Nitrospirota</taxon>
        <taxon>Thermodesulfovibrionia</taxon>
        <taxon>Thermodesulfovibrionales</taxon>
        <taxon>Thermodesulfovibrionaceae</taxon>
        <taxon>Thermodesulfovibrio</taxon>
    </lineage>
</organism>
<feature type="domain" description="Glycosyl transferase family 1" evidence="1">
    <location>
        <begin position="202"/>
        <end position="353"/>
    </location>
</feature>